<evidence type="ECO:0008006" key="3">
    <source>
        <dbReference type="Google" id="ProtNLM"/>
    </source>
</evidence>
<evidence type="ECO:0000256" key="1">
    <source>
        <dbReference type="SAM" id="SignalP"/>
    </source>
</evidence>
<comment type="caution">
    <text evidence="2">The sequence shown here is derived from an EMBL/GenBank/DDBJ whole genome shotgun (WGS) entry which is preliminary data.</text>
</comment>
<dbReference type="AlphaFoldDB" id="A0A699QSX3"/>
<accession>A0A699QSX3</accession>
<feature type="chain" id="PRO_5025557032" description="Secreted protein" evidence="1">
    <location>
        <begin position="28"/>
        <end position="131"/>
    </location>
</feature>
<feature type="signal peptide" evidence="1">
    <location>
        <begin position="1"/>
        <end position="27"/>
    </location>
</feature>
<gene>
    <name evidence="2" type="ORF">Tci_846513</name>
</gene>
<reference evidence="2" key="1">
    <citation type="journal article" date="2019" name="Sci. Rep.">
        <title>Draft genome of Tanacetum cinerariifolium, the natural source of mosquito coil.</title>
        <authorList>
            <person name="Yamashiro T."/>
            <person name="Shiraishi A."/>
            <person name="Satake H."/>
            <person name="Nakayama K."/>
        </authorList>
    </citation>
    <scope>NUCLEOTIDE SEQUENCE</scope>
</reference>
<protein>
    <recommendedName>
        <fullName evidence="3">Secreted protein</fullName>
    </recommendedName>
</protein>
<name>A0A699QSX3_TANCI</name>
<organism evidence="2">
    <name type="scientific">Tanacetum cinerariifolium</name>
    <name type="common">Dalmatian daisy</name>
    <name type="synonym">Chrysanthemum cinerariifolium</name>
    <dbReference type="NCBI Taxonomy" id="118510"/>
    <lineage>
        <taxon>Eukaryota</taxon>
        <taxon>Viridiplantae</taxon>
        <taxon>Streptophyta</taxon>
        <taxon>Embryophyta</taxon>
        <taxon>Tracheophyta</taxon>
        <taxon>Spermatophyta</taxon>
        <taxon>Magnoliopsida</taxon>
        <taxon>eudicotyledons</taxon>
        <taxon>Gunneridae</taxon>
        <taxon>Pentapetalae</taxon>
        <taxon>asterids</taxon>
        <taxon>campanulids</taxon>
        <taxon>Asterales</taxon>
        <taxon>Asteraceae</taxon>
        <taxon>Asteroideae</taxon>
        <taxon>Anthemideae</taxon>
        <taxon>Anthemidinae</taxon>
        <taxon>Tanacetum</taxon>
    </lineage>
</organism>
<sequence>MTNRQKSEHMSAQTLAYLLVLWLPVGGEEAGRETWVSKSLHGDSCPGTAVNSVAAARNAPSAPGGAEKREGKRREKWGVCEIFGAKCSPPPAKSHFVAVGDRAPRHVLREREGMESWGWAFVGKRLGAAGC</sequence>
<evidence type="ECO:0000313" key="2">
    <source>
        <dbReference type="EMBL" id="GFC74543.1"/>
    </source>
</evidence>
<dbReference type="EMBL" id="BKCJ011047806">
    <property type="protein sequence ID" value="GFC74543.1"/>
    <property type="molecule type" value="Genomic_DNA"/>
</dbReference>
<proteinExistence type="predicted"/>
<keyword evidence="1" id="KW-0732">Signal</keyword>